<evidence type="ECO:0000313" key="10">
    <source>
        <dbReference type="EMBL" id="OQR80026.1"/>
    </source>
</evidence>
<dbReference type="OrthoDB" id="5979691at2759"/>
<feature type="disulfide bond" evidence="6">
    <location>
        <begin position="221"/>
        <end position="236"/>
    </location>
</feature>
<keyword evidence="8" id="KW-0812">Transmembrane</keyword>
<dbReference type="PRINTS" id="PR00261">
    <property type="entry name" value="LDLRECEPTOR"/>
</dbReference>
<evidence type="ECO:0000256" key="2">
    <source>
        <dbReference type="ARBA" id="ARBA00022473"/>
    </source>
</evidence>
<dbReference type="Pfam" id="PF01392">
    <property type="entry name" value="Fz"/>
    <property type="match status" value="1"/>
</dbReference>
<dbReference type="PANTHER" id="PTHR11309:SF47">
    <property type="entry name" value="FRIZZLED"/>
    <property type="match status" value="1"/>
</dbReference>
<evidence type="ECO:0000256" key="5">
    <source>
        <dbReference type="PROSITE-ProRule" id="PRU00090"/>
    </source>
</evidence>
<dbReference type="InterPro" id="IPR023415">
    <property type="entry name" value="LDLR_class-A_CS"/>
</dbReference>
<dbReference type="PANTHER" id="PTHR11309">
    <property type="entry name" value="FRIZZLED"/>
    <property type="match status" value="1"/>
</dbReference>
<dbReference type="PROSITE" id="PS50038">
    <property type="entry name" value="FZ"/>
    <property type="match status" value="1"/>
</dbReference>
<comment type="subcellular location">
    <subcellularLocation>
        <location evidence="1">Cell membrane</location>
        <topology evidence="1">Single-pass type II membrane protein</topology>
    </subcellularLocation>
</comment>
<evidence type="ECO:0000256" key="1">
    <source>
        <dbReference type="ARBA" id="ARBA00004401"/>
    </source>
</evidence>
<feature type="disulfide bond" evidence="6">
    <location>
        <begin position="209"/>
        <end position="227"/>
    </location>
</feature>
<sequence length="498" mass="54976">ERRTWKASRLCRFCLRHRRKLFIAGTMLAVLMALFCAICIIIAQAKRRPVEIVPMGGEYSQYSSGASLSAGSGTISGSTGCVALAVPLCHRYHVPYSHSVPGHEARADEITKFEPMVQIKCSKLLALFVCTTLAPACVDRGREVPPCRSLCEEVMRSCSFFMSVFSLKWSRISNCTHLPESSDRSICVGRNEIETLRMSKERCDNGFRCDKSRCISKKWVCDGHYDCQDRSDELNCSEYKHFGAVLDATLISRGLISGSDFWVDYLIGRCPGEFRCSGSTLAGAVDDCIAKTKVCDGTMDCADGSDERQCLQLNHRMGFVGEGRLEMFSTAEGGFVPVCAEEWLSSDESTSSGRGSAQQLAEFDWSRNTCRLLGYDQVQETRIRDDSPSIAFIGGAGHPPLRFNPSTRNGVHSSSGSQDGPDAPSPHNYPGPHNSYNLNSMGGNNNNYNGNINKHNIVRQPSANDLRKFRKHLFDRQKEAACAASGVSVYLKCTNFCE</sequence>
<proteinExistence type="predicted"/>
<keyword evidence="4 6" id="KW-1015">Disulfide bond</keyword>
<dbReference type="InterPro" id="IPR036055">
    <property type="entry name" value="LDL_receptor-like_sf"/>
</dbReference>
<accession>A0A1V9Y2R3</accession>
<dbReference type="InterPro" id="IPR002172">
    <property type="entry name" value="LDrepeatLR_classA_rpt"/>
</dbReference>
<dbReference type="GO" id="GO:0005886">
    <property type="term" value="C:plasma membrane"/>
    <property type="evidence" value="ECO:0007669"/>
    <property type="project" value="UniProtKB-SubCell"/>
</dbReference>
<dbReference type="Gene3D" id="4.10.400.10">
    <property type="entry name" value="Low-density Lipoprotein Receptor"/>
    <property type="match status" value="2"/>
</dbReference>
<dbReference type="SMART" id="SM00192">
    <property type="entry name" value="LDLa"/>
    <property type="match status" value="2"/>
</dbReference>
<organism evidence="10 11">
    <name type="scientific">Tropilaelaps mercedesae</name>
    <dbReference type="NCBI Taxonomy" id="418985"/>
    <lineage>
        <taxon>Eukaryota</taxon>
        <taxon>Metazoa</taxon>
        <taxon>Ecdysozoa</taxon>
        <taxon>Arthropoda</taxon>
        <taxon>Chelicerata</taxon>
        <taxon>Arachnida</taxon>
        <taxon>Acari</taxon>
        <taxon>Parasitiformes</taxon>
        <taxon>Mesostigmata</taxon>
        <taxon>Gamasina</taxon>
        <taxon>Dermanyssoidea</taxon>
        <taxon>Laelapidae</taxon>
        <taxon>Tropilaelaps</taxon>
    </lineage>
</organism>
<dbReference type="SUPFAM" id="SSF57424">
    <property type="entry name" value="LDL receptor-like module"/>
    <property type="match status" value="2"/>
</dbReference>
<dbReference type="STRING" id="418985.A0A1V9Y2R3"/>
<reference evidence="10 11" key="1">
    <citation type="journal article" date="2017" name="Gigascience">
        <title>Draft genome of the honey bee ectoparasitic mite, Tropilaelaps mercedesae, is shaped by the parasitic life history.</title>
        <authorList>
            <person name="Dong X."/>
            <person name="Armstrong S.D."/>
            <person name="Xia D."/>
            <person name="Makepeace B.L."/>
            <person name="Darby A.C."/>
            <person name="Kadowaki T."/>
        </authorList>
    </citation>
    <scope>NUCLEOTIDE SEQUENCE [LARGE SCALE GENOMIC DNA]</scope>
    <source>
        <strain evidence="10">Wuxi-XJTLU</strain>
    </source>
</reference>
<evidence type="ECO:0000256" key="3">
    <source>
        <dbReference type="ARBA" id="ARBA00022968"/>
    </source>
</evidence>
<dbReference type="SMART" id="SM00063">
    <property type="entry name" value="FRI"/>
    <property type="match status" value="1"/>
</dbReference>
<dbReference type="GO" id="GO:0035567">
    <property type="term" value="P:non-canonical Wnt signaling pathway"/>
    <property type="evidence" value="ECO:0007669"/>
    <property type="project" value="TreeGrafter"/>
</dbReference>
<dbReference type="SUPFAM" id="SSF63501">
    <property type="entry name" value="Frizzled cysteine-rich domain"/>
    <property type="match status" value="1"/>
</dbReference>
<dbReference type="GO" id="GO:0042813">
    <property type="term" value="F:Wnt receptor activity"/>
    <property type="evidence" value="ECO:0007669"/>
    <property type="project" value="TreeGrafter"/>
</dbReference>
<dbReference type="InterPro" id="IPR020067">
    <property type="entry name" value="Frizzled_dom"/>
</dbReference>
<keyword evidence="8" id="KW-1133">Transmembrane helix</keyword>
<dbReference type="CDD" id="cd00112">
    <property type="entry name" value="LDLa"/>
    <property type="match status" value="2"/>
</dbReference>
<evidence type="ECO:0000256" key="6">
    <source>
        <dbReference type="PROSITE-ProRule" id="PRU00124"/>
    </source>
</evidence>
<dbReference type="InterPro" id="IPR015526">
    <property type="entry name" value="Frizzled/SFRP"/>
</dbReference>
<dbReference type="GO" id="GO:0017147">
    <property type="term" value="F:Wnt-protein binding"/>
    <property type="evidence" value="ECO:0007669"/>
    <property type="project" value="TreeGrafter"/>
</dbReference>
<dbReference type="Pfam" id="PF00057">
    <property type="entry name" value="Ldl_recept_a"/>
    <property type="match status" value="2"/>
</dbReference>
<keyword evidence="11" id="KW-1185">Reference proteome</keyword>
<feature type="compositionally biased region" description="Polar residues" evidence="7">
    <location>
        <begin position="404"/>
        <end position="418"/>
    </location>
</feature>
<dbReference type="Gene3D" id="1.10.2000.10">
    <property type="entry name" value="Frizzled cysteine-rich domain"/>
    <property type="match status" value="1"/>
</dbReference>
<keyword evidence="2" id="KW-0217">Developmental protein</keyword>
<keyword evidence="3" id="KW-0735">Signal-anchor</keyword>
<feature type="domain" description="FZ" evidence="9">
    <location>
        <begin position="76"/>
        <end position="190"/>
    </location>
</feature>
<dbReference type="GO" id="GO:0060070">
    <property type="term" value="P:canonical Wnt signaling pathway"/>
    <property type="evidence" value="ECO:0007669"/>
    <property type="project" value="TreeGrafter"/>
</dbReference>
<name>A0A1V9Y2R3_9ACAR</name>
<dbReference type="AlphaFoldDB" id="A0A1V9Y2R3"/>
<feature type="disulfide bond" evidence="6">
    <location>
        <begin position="295"/>
        <end position="310"/>
    </location>
</feature>
<dbReference type="InterPro" id="IPR036790">
    <property type="entry name" value="Frizzled_dom_sf"/>
</dbReference>
<feature type="disulfide bond" evidence="5">
    <location>
        <begin position="151"/>
        <end position="175"/>
    </location>
</feature>
<gene>
    <name evidence="10" type="ORF">BIW11_05340</name>
</gene>
<evidence type="ECO:0000256" key="4">
    <source>
        <dbReference type="ARBA" id="ARBA00023157"/>
    </source>
</evidence>
<keyword evidence="8" id="KW-0472">Membrane</keyword>
<feature type="compositionally biased region" description="Low complexity" evidence="7">
    <location>
        <begin position="434"/>
        <end position="448"/>
    </location>
</feature>
<comment type="caution">
    <text evidence="10">The sequence shown here is derived from an EMBL/GenBank/DDBJ whole genome shotgun (WGS) entry which is preliminary data.</text>
</comment>
<evidence type="ECO:0000256" key="8">
    <source>
        <dbReference type="SAM" id="Phobius"/>
    </source>
</evidence>
<evidence type="ECO:0000256" key="7">
    <source>
        <dbReference type="SAM" id="MobiDB-lite"/>
    </source>
</evidence>
<dbReference type="InParanoid" id="A0A1V9Y2R3"/>
<dbReference type="Proteomes" id="UP000192247">
    <property type="component" value="Unassembled WGS sequence"/>
</dbReference>
<protein>
    <submittedName>
        <fullName evidence="10">Atrial natriuretic peptide-converting enzyme-like</fullName>
    </submittedName>
</protein>
<comment type="caution">
    <text evidence="6">Lacks conserved residue(s) required for the propagation of feature annotation.</text>
</comment>
<dbReference type="PROSITE" id="PS01209">
    <property type="entry name" value="LDLRA_1"/>
    <property type="match status" value="1"/>
</dbReference>
<dbReference type="PROSITE" id="PS50068">
    <property type="entry name" value="LDLRA_2"/>
    <property type="match status" value="2"/>
</dbReference>
<dbReference type="EMBL" id="MNPL01000423">
    <property type="protein sequence ID" value="OQR80026.1"/>
    <property type="molecule type" value="Genomic_DNA"/>
</dbReference>
<feature type="transmembrane region" description="Helical" evidence="8">
    <location>
        <begin position="21"/>
        <end position="43"/>
    </location>
</feature>
<feature type="region of interest" description="Disordered" evidence="7">
    <location>
        <begin position="389"/>
        <end position="448"/>
    </location>
</feature>
<feature type="non-terminal residue" evidence="10">
    <location>
        <position position="1"/>
    </location>
</feature>
<evidence type="ECO:0000259" key="9">
    <source>
        <dbReference type="PROSITE" id="PS50038"/>
    </source>
</evidence>
<evidence type="ECO:0000313" key="11">
    <source>
        <dbReference type="Proteomes" id="UP000192247"/>
    </source>
</evidence>